<keyword evidence="5 8" id="KW-1133">Transmembrane helix</keyword>
<comment type="caution">
    <text evidence="9">The sequence shown here is derived from an EMBL/GenBank/DDBJ whole genome shotgun (WGS) entry which is preliminary data.</text>
</comment>
<dbReference type="InterPro" id="IPR018383">
    <property type="entry name" value="UPF0324_pro"/>
</dbReference>
<evidence type="ECO:0000313" key="10">
    <source>
        <dbReference type="Proteomes" id="UP001180840"/>
    </source>
</evidence>
<comment type="subcellular location">
    <subcellularLocation>
        <location evidence="1">Cell membrane</location>
        <topology evidence="1">Multi-pass membrane protein</topology>
    </subcellularLocation>
</comment>
<evidence type="ECO:0000256" key="3">
    <source>
        <dbReference type="ARBA" id="ARBA00022475"/>
    </source>
</evidence>
<sequence>MRFRTETETDAQTGRSPHVGQERAEPHDPPGWFAPLPGAAACLLGTLVAAWLSGLLPVIPMMPLAILLGAFLANAIRLPEVIEPGIAFCARHVLRIGIVLLGLQIPLSEVLGLGWQPLLAVLAVVAGGMASTVWLGRRLGVDEQLTLLIAAGFSVCGAAAVAGAQTVVRASREKMATALALVILFGTLAIGLVPVLGALFGLSSAATGAWAGATIHEVAQVVAAAGVVGGPESTAMQYAVVVKLSRVVLLAAVVAYLAVHLRRRGLATVAHAPDRAPLVPGFVVGFLAMVVLASTGAVPAPVLDIPSRLQSVLLAMAMFALGCGVKFSELRTIGWRPFVLGALASTVVAAIGLLGVLVAF</sequence>
<reference evidence="9" key="1">
    <citation type="submission" date="2023-07" db="EMBL/GenBank/DDBJ databases">
        <title>Sequencing the genomes of 1000 actinobacteria strains.</title>
        <authorList>
            <person name="Klenk H.-P."/>
        </authorList>
    </citation>
    <scope>NUCLEOTIDE SEQUENCE</scope>
    <source>
        <strain evidence="9">DSM 107476</strain>
    </source>
</reference>
<evidence type="ECO:0000256" key="7">
    <source>
        <dbReference type="SAM" id="MobiDB-lite"/>
    </source>
</evidence>
<comment type="similarity">
    <text evidence="2">Belongs to the UPF0324 family.</text>
</comment>
<proteinExistence type="inferred from homology"/>
<evidence type="ECO:0000256" key="5">
    <source>
        <dbReference type="ARBA" id="ARBA00022989"/>
    </source>
</evidence>
<evidence type="ECO:0000256" key="8">
    <source>
        <dbReference type="SAM" id="Phobius"/>
    </source>
</evidence>
<keyword evidence="10" id="KW-1185">Reference proteome</keyword>
<feature type="region of interest" description="Disordered" evidence="7">
    <location>
        <begin position="1"/>
        <end position="27"/>
    </location>
</feature>
<feature type="transmembrane region" description="Helical" evidence="8">
    <location>
        <begin position="235"/>
        <end position="258"/>
    </location>
</feature>
<dbReference type="Pfam" id="PF03601">
    <property type="entry name" value="Cons_hypoth698"/>
    <property type="match status" value="1"/>
</dbReference>
<dbReference type="RefSeq" id="WP_290196300.1">
    <property type="nucleotide sequence ID" value="NZ_CP047654.1"/>
</dbReference>
<feature type="transmembrane region" description="Helical" evidence="8">
    <location>
        <begin position="339"/>
        <end position="359"/>
    </location>
</feature>
<protein>
    <submittedName>
        <fullName evidence="9">Integral membrane protein (TIGR00698 family)</fullName>
    </submittedName>
</protein>
<dbReference type="PANTHER" id="PTHR30106">
    <property type="entry name" value="INNER MEMBRANE PROTEIN YEIH-RELATED"/>
    <property type="match status" value="1"/>
</dbReference>
<feature type="transmembrane region" description="Helical" evidence="8">
    <location>
        <begin position="179"/>
        <end position="202"/>
    </location>
</feature>
<dbReference type="PANTHER" id="PTHR30106:SF2">
    <property type="entry name" value="UPF0324 INNER MEMBRANE PROTEIN YEIH"/>
    <property type="match status" value="1"/>
</dbReference>
<dbReference type="Proteomes" id="UP001180840">
    <property type="component" value="Unassembled WGS sequence"/>
</dbReference>
<evidence type="ECO:0000313" key="9">
    <source>
        <dbReference type="EMBL" id="MDR7330527.1"/>
    </source>
</evidence>
<dbReference type="EMBL" id="JAVDXZ010000001">
    <property type="protein sequence ID" value="MDR7330527.1"/>
    <property type="molecule type" value="Genomic_DNA"/>
</dbReference>
<accession>A0ABU2A016</accession>
<feature type="transmembrane region" description="Helical" evidence="8">
    <location>
        <begin position="58"/>
        <end position="76"/>
    </location>
</feature>
<keyword evidence="4 8" id="KW-0812">Transmembrane</keyword>
<keyword evidence="3" id="KW-1003">Cell membrane</keyword>
<evidence type="ECO:0000256" key="2">
    <source>
        <dbReference type="ARBA" id="ARBA00007977"/>
    </source>
</evidence>
<evidence type="ECO:0000256" key="4">
    <source>
        <dbReference type="ARBA" id="ARBA00022692"/>
    </source>
</evidence>
<feature type="transmembrane region" description="Helical" evidence="8">
    <location>
        <begin position="147"/>
        <end position="167"/>
    </location>
</feature>
<feature type="transmembrane region" description="Helical" evidence="8">
    <location>
        <begin position="309"/>
        <end position="327"/>
    </location>
</feature>
<organism evidence="9 10">
    <name type="scientific">Corynebacterium guangdongense</name>
    <dbReference type="NCBI Taxonomy" id="1783348"/>
    <lineage>
        <taxon>Bacteria</taxon>
        <taxon>Bacillati</taxon>
        <taxon>Actinomycetota</taxon>
        <taxon>Actinomycetes</taxon>
        <taxon>Mycobacteriales</taxon>
        <taxon>Corynebacteriaceae</taxon>
        <taxon>Corynebacterium</taxon>
    </lineage>
</organism>
<feature type="transmembrane region" description="Helical" evidence="8">
    <location>
        <begin position="113"/>
        <end position="135"/>
    </location>
</feature>
<feature type="transmembrane region" description="Helical" evidence="8">
    <location>
        <begin position="278"/>
        <end position="297"/>
    </location>
</feature>
<gene>
    <name evidence="9" type="ORF">J2S39_002203</name>
</gene>
<name>A0ABU2A016_9CORY</name>
<evidence type="ECO:0000256" key="1">
    <source>
        <dbReference type="ARBA" id="ARBA00004651"/>
    </source>
</evidence>
<feature type="transmembrane region" description="Helical" evidence="8">
    <location>
        <begin position="88"/>
        <end position="107"/>
    </location>
</feature>
<keyword evidence="6 8" id="KW-0472">Membrane</keyword>
<evidence type="ECO:0000256" key="6">
    <source>
        <dbReference type="ARBA" id="ARBA00023136"/>
    </source>
</evidence>